<keyword evidence="8 12" id="KW-0347">Helicase</keyword>
<keyword evidence="6 12" id="KW-0547">Nucleotide-binding</keyword>
<dbReference type="SMART" id="SM00487">
    <property type="entry name" value="DEXDc"/>
    <property type="match status" value="1"/>
</dbReference>
<evidence type="ECO:0000256" key="8">
    <source>
        <dbReference type="ARBA" id="ARBA00022806"/>
    </source>
</evidence>
<dbReference type="EMBL" id="JAODAN010000006">
    <property type="protein sequence ID" value="KAK1923833.1"/>
    <property type="molecule type" value="Genomic_DNA"/>
</dbReference>
<dbReference type="GO" id="GO:0016787">
    <property type="term" value="F:hydrolase activity"/>
    <property type="evidence" value="ECO:0007669"/>
    <property type="project" value="UniProtKB-KW"/>
</dbReference>
<dbReference type="Pfam" id="PF00271">
    <property type="entry name" value="Helicase_C"/>
    <property type="match status" value="1"/>
</dbReference>
<keyword evidence="9 12" id="KW-0067">ATP-binding</keyword>
<evidence type="ECO:0000259" key="15">
    <source>
        <dbReference type="PROSITE" id="PS51194"/>
    </source>
</evidence>
<feature type="compositionally biased region" description="Low complexity" evidence="13">
    <location>
        <begin position="119"/>
        <end position="129"/>
    </location>
</feature>
<evidence type="ECO:0000313" key="17">
    <source>
        <dbReference type="Proteomes" id="UP001182556"/>
    </source>
</evidence>
<evidence type="ECO:0000256" key="13">
    <source>
        <dbReference type="SAM" id="MobiDB-lite"/>
    </source>
</evidence>
<dbReference type="InterPro" id="IPR044742">
    <property type="entry name" value="DEAD/DEAH_RhlB"/>
</dbReference>
<comment type="caution">
    <text evidence="16">The sequence shown here is derived from an EMBL/GenBank/DDBJ whole genome shotgun (WGS) entry which is preliminary data.</text>
</comment>
<name>A0AAD9FQ32_PAPLA</name>
<dbReference type="GO" id="GO:0003676">
    <property type="term" value="F:nucleic acid binding"/>
    <property type="evidence" value="ECO:0007669"/>
    <property type="project" value="InterPro"/>
</dbReference>
<evidence type="ECO:0000256" key="4">
    <source>
        <dbReference type="ARBA" id="ARBA00022517"/>
    </source>
</evidence>
<dbReference type="InterPro" id="IPR014001">
    <property type="entry name" value="Helicase_ATP-bd"/>
</dbReference>
<comment type="subcellular location">
    <subcellularLocation>
        <location evidence="1">Nucleus</location>
        <location evidence="1">Nucleolus</location>
    </subcellularLocation>
</comment>
<comment type="function">
    <text evidence="11">ATP-dependent RNA helicase required for 60S ribosomal subunit synthesis. Involved in efficient pre-rRNA processing, predominantly at site A3, which is necessary for the normal formation of 25S and 5.8S rRNAs.</text>
</comment>
<evidence type="ECO:0000256" key="6">
    <source>
        <dbReference type="ARBA" id="ARBA00022741"/>
    </source>
</evidence>
<comment type="similarity">
    <text evidence="2">Belongs to the DEAD box helicase family. DDX5/DBP2 subfamily.</text>
</comment>
<proteinExistence type="inferred from homology"/>
<feature type="domain" description="Helicase C-terminal" evidence="15">
    <location>
        <begin position="408"/>
        <end position="584"/>
    </location>
</feature>
<accession>A0AAD9FQ32</accession>
<dbReference type="Proteomes" id="UP001182556">
    <property type="component" value="Unassembled WGS sequence"/>
</dbReference>
<dbReference type="PANTHER" id="PTHR47958">
    <property type="entry name" value="ATP-DEPENDENT RNA HELICASE DBP3"/>
    <property type="match status" value="1"/>
</dbReference>
<dbReference type="EC" id="3.6.4.13" evidence="3"/>
<dbReference type="GO" id="GO:0005524">
    <property type="term" value="F:ATP binding"/>
    <property type="evidence" value="ECO:0007669"/>
    <property type="project" value="UniProtKB-KW"/>
</dbReference>
<keyword evidence="4" id="KW-0690">Ribosome biogenesis</keyword>
<evidence type="ECO:0000256" key="11">
    <source>
        <dbReference type="ARBA" id="ARBA00037449"/>
    </source>
</evidence>
<gene>
    <name evidence="16" type="ORF">DB88DRAFT_315141</name>
</gene>
<dbReference type="InterPro" id="IPR011545">
    <property type="entry name" value="DEAD/DEAH_box_helicase_dom"/>
</dbReference>
<evidence type="ECO:0000256" key="12">
    <source>
        <dbReference type="RuleBase" id="RU000492"/>
    </source>
</evidence>
<keyword evidence="5" id="KW-0698">rRNA processing</keyword>
<dbReference type="PROSITE" id="PS51192">
    <property type="entry name" value="HELICASE_ATP_BIND_1"/>
    <property type="match status" value="1"/>
</dbReference>
<reference evidence="16" key="1">
    <citation type="submission" date="2023-02" db="EMBL/GenBank/DDBJ databases">
        <title>Identification and recombinant expression of a fungal hydrolase from Papiliotrema laurentii that hydrolyzes apple cutin and clears colloidal polyester polyurethane.</title>
        <authorList>
            <consortium name="DOE Joint Genome Institute"/>
            <person name="Roman V.A."/>
            <person name="Bojanowski C."/>
            <person name="Crable B.R."/>
            <person name="Wagner D.N."/>
            <person name="Hung C.S."/>
            <person name="Nadeau L.J."/>
            <person name="Schratz L."/>
            <person name="Haridas S."/>
            <person name="Pangilinan J."/>
            <person name="Lipzen A."/>
            <person name="Na H."/>
            <person name="Yan M."/>
            <person name="Ng V."/>
            <person name="Grigoriev I.V."/>
            <person name="Spatafora J.W."/>
            <person name="Barlow D."/>
            <person name="Biffinger J."/>
            <person name="Kelley-Loughnane N."/>
            <person name="Varaljay V.A."/>
            <person name="Crookes-Goodson W.J."/>
        </authorList>
    </citation>
    <scope>NUCLEOTIDE SEQUENCE</scope>
    <source>
        <strain evidence="16">5307AH</strain>
    </source>
</reference>
<dbReference type="Pfam" id="PF00270">
    <property type="entry name" value="DEAD"/>
    <property type="match status" value="1"/>
</dbReference>
<dbReference type="CDD" id="cd00268">
    <property type="entry name" value="DEADc"/>
    <property type="match status" value="1"/>
</dbReference>
<keyword evidence="7 12" id="KW-0378">Hydrolase</keyword>
<feature type="region of interest" description="Disordered" evidence="13">
    <location>
        <begin position="1"/>
        <end position="132"/>
    </location>
</feature>
<feature type="compositionally biased region" description="Basic residues" evidence="13">
    <location>
        <begin position="54"/>
        <end position="67"/>
    </location>
</feature>
<dbReference type="PROSITE" id="PS51194">
    <property type="entry name" value="HELICASE_CTER"/>
    <property type="match status" value="1"/>
</dbReference>
<organism evidence="16 17">
    <name type="scientific">Papiliotrema laurentii</name>
    <name type="common">Cryptococcus laurentii</name>
    <dbReference type="NCBI Taxonomy" id="5418"/>
    <lineage>
        <taxon>Eukaryota</taxon>
        <taxon>Fungi</taxon>
        <taxon>Dikarya</taxon>
        <taxon>Basidiomycota</taxon>
        <taxon>Agaricomycotina</taxon>
        <taxon>Tremellomycetes</taxon>
        <taxon>Tremellales</taxon>
        <taxon>Rhynchogastremaceae</taxon>
        <taxon>Papiliotrema</taxon>
    </lineage>
</organism>
<dbReference type="InterPro" id="IPR000629">
    <property type="entry name" value="RNA-helicase_DEAD-box_CS"/>
</dbReference>
<keyword evidence="10" id="KW-0539">Nucleus</keyword>
<evidence type="ECO:0000256" key="2">
    <source>
        <dbReference type="ARBA" id="ARBA00009334"/>
    </source>
</evidence>
<sequence length="607" mass="66165">MSNDIPASVPEVKLSKEEKKKRKEEKRAKKAAAAESGAVANGTDAAVTSDKKDKKEKKDKKDKKRKREAGEDKVAAVEGDEAPKEKKEKKDKDESTAASTEVVDGEQPLSKKAQKKLAKANAAASSSSSTPVVLPSAFTSEHNAYSKTHNITLLPPLYPPHLSIPTLPVPAPLLQYLTKFTSPTPIQACSWPALLGGRDVVGIAETGSGKTLAFGVPALNHLSAKPAPEVKKGKVKGNINVLVLAPTRELAQQSHENLVLAGKSMGIDSTCIFGGVPKDPQTRDLARKEVRIVVGTPGRTLDLANTGDLDLSHVSYLVLDEADRMLDQGFENDIRQIIAHCPGHDAGRQTVMFSATWPESVRRLASTFLKDPIRVTVGSDELSANKRIEQLVEVLDDGRQKDGRMLFHLKQHLKAHPSSPAAPTRILVFALYKKEAQRLEQTIRRAGYTIAGLHGDLSQDARFKALEQFKTGRVNILVATDVAARGLDIPDVSLVLNVTFPLTTGEYKRQGQLFLRPMANWTEDFVHRCGRTGRAGKSGKAVTFFTGEGHERSLAGEFMRVLRDVGADIPQEMDRFPSTIKKKEHGSYGAFYKDTTNAPAPTKITFD</sequence>
<feature type="compositionally biased region" description="Basic and acidic residues" evidence="13">
    <location>
        <begin position="68"/>
        <end position="95"/>
    </location>
</feature>
<dbReference type="CDD" id="cd18787">
    <property type="entry name" value="SF2_C_DEAD"/>
    <property type="match status" value="1"/>
</dbReference>
<dbReference type="GO" id="GO:0003724">
    <property type="term" value="F:RNA helicase activity"/>
    <property type="evidence" value="ECO:0007669"/>
    <property type="project" value="UniProtKB-EC"/>
</dbReference>
<dbReference type="Gene3D" id="3.40.50.300">
    <property type="entry name" value="P-loop containing nucleotide triphosphate hydrolases"/>
    <property type="match status" value="2"/>
</dbReference>
<protein>
    <recommendedName>
        <fullName evidence="3">RNA helicase</fullName>
        <ecNumber evidence="3">3.6.4.13</ecNumber>
    </recommendedName>
</protein>
<evidence type="ECO:0000256" key="5">
    <source>
        <dbReference type="ARBA" id="ARBA00022552"/>
    </source>
</evidence>
<evidence type="ECO:0000256" key="10">
    <source>
        <dbReference type="ARBA" id="ARBA00023242"/>
    </source>
</evidence>
<evidence type="ECO:0000256" key="3">
    <source>
        <dbReference type="ARBA" id="ARBA00012552"/>
    </source>
</evidence>
<dbReference type="InterPro" id="IPR027417">
    <property type="entry name" value="P-loop_NTPase"/>
</dbReference>
<evidence type="ECO:0000259" key="14">
    <source>
        <dbReference type="PROSITE" id="PS51192"/>
    </source>
</evidence>
<keyword evidence="17" id="KW-1185">Reference proteome</keyword>
<evidence type="ECO:0000256" key="7">
    <source>
        <dbReference type="ARBA" id="ARBA00022801"/>
    </source>
</evidence>
<dbReference type="SUPFAM" id="SSF52540">
    <property type="entry name" value="P-loop containing nucleoside triphosphate hydrolases"/>
    <property type="match status" value="1"/>
</dbReference>
<dbReference type="PROSITE" id="PS00039">
    <property type="entry name" value="DEAD_ATP_HELICASE"/>
    <property type="match status" value="1"/>
</dbReference>
<evidence type="ECO:0000313" key="16">
    <source>
        <dbReference type="EMBL" id="KAK1923833.1"/>
    </source>
</evidence>
<dbReference type="InterPro" id="IPR001650">
    <property type="entry name" value="Helicase_C-like"/>
</dbReference>
<feature type="domain" description="Helicase ATP-binding" evidence="14">
    <location>
        <begin position="191"/>
        <end position="375"/>
    </location>
</feature>
<dbReference type="SMART" id="SM00490">
    <property type="entry name" value="HELICc"/>
    <property type="match status" value="1"/>
</dbReference>
<dbReference type="AlphaFoldDB" id="A0AAD9FQ32"/>
<evidence type="ECO:0000256" key="9">
    <source>
        <dbReference type="ARBA" id="ARBA00022840"/>
    </source>
</evidence>
<feature type="compositionally biased region" description="Basic residues" evidence="13">
    <location>
        <begin position="19"/>
        <end position="30"/>
    </location>
</feature>
<evidence type="ECO:0000256" key="1">
    <source>
        <dbReference type="ARBA" id="ARBA00004604"/>
    </source>
</evidence>